<dbReference type="EMBL" id="MG189906">
    <property type="protein sequence ID" value="ATS92414.1"/>
    <property type="molecule type" value="Genomic_DNA"/>
</dbReference>
<protein>
    <submittedName>
        <fullName evidence="1">Uncharacterized protein</fullName>
    </submittedName>
</protein>
<evidence type="ECO:0000313" key="1">
    <source>
        <dbReference type="EMBL" id="ATS92414.1"/>
    </source>
</evidence>
<dbReference type="Proteomes" id="UP000241675">
    <property type="component" value="Segment"/>
</dbReference>
<name>A0A2D2W2P6_9CAUD</name>
<keyword evidence="2" id="KW-1185">Reference proteome</keyword>
<evidence type="ECO:0000313" key="2">
    <source>
        <dbReference type="Proteomes" id="UP000241675"/>
    </source>
</evidence>
<accession>A0A2D2W2P6</accession>
<reference evidence="1 2" key="2">
    <citation type="submission" date="2017-11" db="EMBL/GenBank/DDBJ databases">
        <title>Lysogenic conversion of Stenotrophomonas maltophilia by temperate phage DLP4.</title>
        <authorList>
            <person name="Dennis J."/>
            <person name="Stothard P."/>
        </authorList>
    </citation>
    <scope>NUCLEOTIDE SEQUENCE [LARGE SCALE GENOMIC DNA]</scope>
</reference>
<proteinExistence type="predicted"/>
<reference evidence="2" key="1">
    <citation type="submission" date="2017-10" db="EMBL/GenBank/DDBJ databases">
        <authorList>
            <person name="Peters D.L."/>
        </authorList>
    </citation>
    <scope>NUCLEOTIDE SEQUENCE [LARGE SCALE GENOMIC DNA]</scope>
</reference>
<sequence length="41" mass="4880">MEIENPVIGDHFSPQLLLDLRGFQMLPAIDCRQHPFNWWVD</sequence>
<organism evidence="1 2">
    <name type="scientific">Stenotrophomonas phage vB_SmaS_DLP_5</name>
    <dbReference type="NCBI Taxonomy" id="2044561"/>
    <lineage>
        <taxon>Viruses</taxon>
        <taxon>Duplodnaviria</taxon>
        <taxon>Heunggongvirae</taxon>
        <taxon>Uroviricota</taxon>
        <taxon>Caudoviricetes</taxon>
        <taxon>Delepquintavirus</taxon>
        <taxon>Delepquintavirus DLP5</taxon>
    </lineage>
</organism>
<gene>
    <name evidence="1" type="ORF">DLP05_072</name>
</gene>